<evidence type="ECO:0000256" key="2">
    <source>
        <dbReference type="SAM" id="Phobius"/>
    </source>
</evidence>
<keyword evidence="2" id="KW-1133">Transmembrane helix</keyword>
<dbReference type="EMBL" id="JAVDUJ010000001">
    <property type="protein sequence ID" value="MDR6939727.1"/>
    <property type="molecule type" value="Genomic_DNA"/>
</dbReference>
<organism evidence="3 4">
    <name type="scientific">Arcanobacterium hippocoleae</name>
    <dbReference type="NCBI Taxonomy" id="149017"/>
    <lineage>
        <taxon>Bacteria</taxon>
        <taxon>Bacillati</taxon>
        <taxon>Actinomycetota</taxon>
        <taxon>Actinomycetes</taxon>
        <taxon>Actinomycetales</taxon>
        <taxon>Actinomycetaceae</taxon>
        <taxon>Arcanobacterium</taxon>
    </lineage>
</organism>
<feature type="compositionally biased region" description="Low complexity" evidence="1">
    <location>
        <begin position="287"/>
        <end position="316"/>
    </location>
</feature>
<proteinExistence type="predicted"/>
<evidence type="ECO:0000313" key="3">
    <source>
        <dbReference type="EMBL" id="MDR6939727.1"/>
    </source>
</evidence>
<sequence>MIEEGGSAAIEMQIKDDSGTLGATGVTCDSFKDEIGADKLASMNDGEIEIKDNSKDGNLDCMIIAKSTGSKVDGKTLIEQGDNYIFTIPGGTAGELGEDDLKMLSFIDFDFSLTVQMPGTVVRADGAEISGNTAVFTDIAAVIKGIEVEGKKVADGSSAAAAPKKDPKSENSSAAANKAATSGSFPWMTVGVIGIIFVLAVIVLIAVIAIFAKRNKNNSSVNPYAGNYPGANTFQNGYQPQGGYQPGAVNQGTYGQGTAAQTAFGQQTPMPSQGGFAQGAAAQEFFSAPAPAPAAGGQYQTPQTPQAQPAQPSQGAVPPPANGMHNSAFGSEQ</sequence>
<dbReference type="RefSeq" id="WP_309956628.1">
    <property type="nucleotide sequence ID" value="NZ_JAVDUJ010000001.1"/>
</dbReference>
<feature type="region of interest" description="Disordered" evidence="1">
    <location>
        <begin position="287"/>
        <end position="333"/>
    </location>
</feature>
<evidence type="ECO:0000313" key="4">
    <source>
        <dbReference type="Proteomes" id="UP001266099"/>
    </source>
</evidence>
<feature type="transmembrane region" description="Helical" evidence="2">
    <location>
        <begin position="187"/>
        <end position="212"/>
    </location>
</feature>
<keyword evidence="2" id="KW-0472">Membrane</keyword>
<feature type="region of interest" description="Disordered" evidence="1">
    <location>
        <begin position="157"/>
        <end position="177"/>
    </location>
</feature>
<evidence type="ECO:0000256" key="1">
    <source>
        <dbReference type="SAM" id="MobiDB-lite"/>
    </source>
</evidence>
<name>A0ABU1T2W9_9ACTO</name>
<keyword evidence="4" id="KW-1185">Reference proteome</keyword>
<keyword evidence="2" id="KW-0812">Transmembrane</keyword>
<dbReference type="Proteomes" id="UP001266099">
    <property type="component" value="Unassembled WGS sequence"/>
</dbReference>
<comment type="caution">
    <text evidence="3">The sequence shown here is derived from an EMBL/GenBank/DDBJ whole genome shotgun (WGS) entry which is preliminary data.</text>
</comment>
<feature type="compositionally biased region" description="Polar residues" evidence="1">
    <location>
        <begin position="324"/>
        <end position="333"/>
    </location>
</feature>
<protein>
    <submittedName>
        <fullName evidence="3">Uncharacterized protein</fullName>
    </submittedName>
</protein>
<gene>
    <name evidence="3" type="ORF">J2S36_001270</name>
</gene>
<accession>A0ABU1T2W9</accession>
<reference evidence="3 4" key="1">
    <citation type="submission" date="2023-07" db="EMBL/GenBank/DDBJ databases">
        <title>Sequencing the genomes of 1000 actinobacteria strains.</title>
        <authorList>
            <person name="Klenk H.-P."/>
        </authorList>
    </citation>
    <scope>NUCLEOTIDE SEQUENCE [LARGE SCALE GENOMIC DNA]</scope>
    <source>
        <strain evidence="3 4">DSM 15539</strain>
    </source>
</reference>